<evidence type="ECO:0000259" key="2">
    <source>
        <dbReference type="Pfam" id="PF00244"/>
    </source>
</evidence>
<protein>
    <recommendedName>
        <fullName evidence="2">14-3-3 domain-containing protein</fullName>
    </recommendedName>
</protein>
<reference evidence="3" key="1">
    <citation type="submission" date="2021-01" db="EMBL/GenBank/DDBJ databases">
        <authorList>
            <person name="Corre E."/>
            <person name="Pelletier E."/>
            <person name="Niang G."/>
            <person name="Scheremetjew M."/>
            <person name="Finn R."/>
            <person name="Kale V."/>
            <person name="Holt S."/>
            <person name="Cochrane G."/>
            <person name="Meng A."/>
            <person name="Brown T."/>
            <person name="Cohen L."/>
        </authorList>
    </citation>
    <scope>NUCLEOTIDE SEQUENCE</scope>
    <source>
        <strain evidence="3">FSP1.4</strain>
    </source>
</reference>
<organism evidence="3">
    <name type="scientific">Euplotes harpa</name>
    <dbReference type="NCBI Taxonomy" id="151035"/>
    <lineage>
        <taxon>Eukaryota</taxon>
        <taxon>Sar</taxon>
        <taxon>Alveolata</taxon>
        <taxon>Ciliophora</taxon>
        <taxon>Intramacronucleata</taxon>
        <taxon>Spirotrichea</taxon>
        <taxon>Hypotrichia</taxon>
        <taxon>Euplotida</taxon>
        <taxon>Euplotidae</taxon>
        <taxon>Euplotes</taxon>
    </lineage>
</organism>
<dbReference type="PANTHER" id="PTHR18860">
    <property type="entry name" value="14-3-3 PROTEIN"/>
    <property type="match status" value="1"/>
</dbReference>
<evidence type="ECO:0000256" key="1">
    <source>
        <dbReference type="ARBA" id="ARBA00006141"/>
    </source>
</evidence>
<dbReference type="PRINTS" id="PR00305">
    <property type="entry name" value="1433ZETA"/>
</dbReference>
<feature type="domain" description="14-3-3" evidence="2">
    <location>
        <begin position="1"/>
        <end position="108"/>
    </location>
</feature>
<dbReference type="InterPro" id="IPR036815">
    <property type="entry name" value="14-3-3_dom_sf"/>
</dbReference>
<comment type="similarity">
    <text evidence="1">Belongs to the 14-3-3 family.</text>
</comment>
<dbReference type="InterPro" id="IPR000308">
    <property type="entry name" value="14-3-3"/>
</dbReference>
<dbReference type="InterPro" id="IPR023410">
    <property type="entry name" value="14-3-3_domain"/>
</dbReference>
<sequence>MIGDYYRYIAENARGDTLIEASDNAIDFYQQADIVARDLKPFHVTKLSLALNFSVFYYEVKDDIVKACTLAKEALHYAMLQIESMNNEDAKDALPIVALLKENLSLWKEEVEEDELVVVQI</sequence>
<dbReference type="EMBL" id="HBII01024189">
    <property type="protein sequence ID" value="CAE0351118.1"/>
    <property type="molecule type" value="Transcribed_RNA"/>
</dbReference>
<gene>
    <name evidence="3" type="ORF">EHAR0213_LOCUS10032</name>
</gene>
<dbReference type="Pfam" id="PF00244">
    <property type="entry name" value="14-3-3"/>
    <property type="match status" value="1"/>
</dbReference>
<name>A0A7S3JDN2_9SPIT</name>
<dbReference type="SUPFAM" id="SSF48445">
    <property type="entry name" value="14-3-3 protein"/>
    <property type="match status" value="1"/>
</dbReference>
<dbReference type="AlphaFoldDB" id="A0A7S3JDN2"/>
<evidence type="ECO:0000313" key="3">
    <source>
        <dbReference type="EMBL" id="CAE0351118.1"/>
    </source>
</evidence>
<proteinExistence type="inferred from homology"/>
<accession>A0A7S3JDN2</accession>
<dbReference type="Gene3D" id="1.20.190.20">
    <property type="entry name" value="14-3-3 domain"/>
    <property type="match status" value="1"/>
</dbReference>